<feature type="transmembrane region" description="Helical" evidence="1">
    <location>
        <begin position="7"/>
        <end position="29"/>
    </location>
</feature>
<keyword evidence="1" id="KW-0472">Membrane</keyword>
<proteinExistence type="predicted"/>
<dbReference type="KEGG" id="esx:ESOMN_v1c07090"/>
<accession>A0A2K8P253</accession>
<keyword evidence="3" id="KW-1185">Reference proteome</keyword>
<protein>
    <recommendedName>
        <fullName evidence="4">Transmembrane protein</fullName>
    </recommendedName>
</protein>
<feature type="transmembrane region" description="Helical" evidence="1">
    <location>
        <begin position="86"/>
        <end position="106"/>
    </location>
</feature>
<evidence type="ECO:0008006" key="4">
    <source>
        <dbReference type="Google" id="ProtNLM"/>
    </source>
</evidence>
<evidence type="ECO:0000313" key="2">
    <source>
        <dbReference type="EMBL" id="ATZ19091.1"/>
    </source>
</evidence>
<gene>
    <name evidence="2" type="ORF">ESOMN_v1c07090</name>
</gene>
<dbReference type="AlphaFoldDB" id="A0A2K8P253"/>
<organism evidence="2 3">
    <name type="scientific">Williamsoniiplasma somnilux</name>
    <dbReference type="NCBI Taxonomy" id="215578"/>
    <lineage>
        <taxon>Bacteria</taxon>
        <taxon>Bacillati</taxon>
        <taxon>Mycoplasmatota</taxon>
        <taxon>Mollicutes</taxon>
        <taxon>Entomoplasmatales</taxon>
        <taxon>Williamsoniiplasma</taxon>
    </lineage>
</organism>
<dbReference type="Proteomes" id="UP000232230">
    <property type="component" value="Chromosome"/>
</dbReference>
<dbReference type="EMBL" id="CP024965">
    <property type="protein sequence ID" value="ATZ19091.1"/>
    <property type="molecule type" value="Genomic_DNA"/>
</dbReference>
<feature type="transmembrane region" description="Helical" evidence="1">
    <location>
        <begin position="56"/>
        <end position="74"/>
    </location>
</feature>
<keyword evidence="1" id="KW-0812">Transmembrane</keyword>
<keyword evidence="1" id="KW-1133">Transmembrane helix</keyword>
<evidence type="ECO:0000313" key="3">
    <source>
        <dbReference type="Proteomes" id="UP000232230"/>
    </source>
</evidence>
<reference evidence="2 3" key="1">
    <citation type="submission" date="2017-11" db="EMBL/GenBank/DDBJ databases">
        <title>Genome sequence of Entomoplasma somnilux PYAN-1 (ATCC 49194).</title>
        <authorList>
            <person name="Lo W.-S."/>
            <person name="Gasparich G.E."/>
            <person name="Kuo C.-H."/>
        </authorList>
    </citation>
    <scope>NUCLEOTIDE SEQUENCE [LARGE SCALE GENOMIC DNA]</scope>
    <source>
        <strain evidence="2 3">PYAN-1</strain>
    </source>
</reference>
<feature type="transmembrane region" description="Helical" evidence="1">
    <location>
        <begin position="126"/>
        <end position="151"/>
    </location>
</feature>
<evidence type="ECO:0000256" key="1">
    <source>
        <dbReference type="SAM" id="Phobius"/>
    </source>
</evidence>
<sequence length="156" mass="18714">MKNSLKNIFGFTLNIIFLSILIWSLTWTLKAKIELKEHLTIMYFQNFYKYIMNFDYSFLIFNLLSFWFSSLILLKQIRIKNKNTFVTIFLILLGILLIGLCVFELKNFLNNFENIVGNELNNIKEFYSYLVSYLSLISVLILWEVLVMFIFKKNRV</sequence>
<name>A0A2K8P253_9MOLU</name>